<keyword evidence="2" id="KW-1185">Reference proteome</keyword>
<dbReference type="Proteomes" id="UP001139981">
    <property type="component" value="Unassembled WGS sequence"/>
</dbReference>
<organism evidence="1 2">
    <name type="scientific">Coemansia aciculifera</name>
    <dbReference type="NCBI Taxonomy" id="417176"/>
    <lineage>
        <taxon>Eukaryota</taxon>
        <taxon>Fungi</taxon>
        <taxon>Fungi incertae sedis</taxon>
        <taxon>Zoopagomycota</taxon>
        <taxon>Kickxellomycotina</taxon>
        <taxon>Kickxellomycetes</taxon>
        <taxon>Kickxellales</taxon>
        <taxon>Kickxellaceae</taxon>
        <taxon>Coemansia</taxon>
    </lineage>
</organism>
<sequence>MGDKGTGTDYAEHKVAADYGESPHAIGEMGEAAGEGEGGVEVELDGGMDPELAELQKRMLEMEKEAQRLRELEENLSKEPKSGEQGASAEDDVDSRSIYIGNVDYATTPVELQEHFKGSGSITRVTILCDKFTGHPKGYAYVEFEKTDAVTKAQLLDGSMLHGRPLKVDPKRTNLPGMNRGRGRGRGRGGFHGYPPRGRGGYRGRGRGTPFYAPY</sequence>
<name>A0ACC1M200_9FUNG</name>
<accession>A0ACC1M200</accession>
<protein>
    <submittedName>
        <fullName evidence="1">Uncharacterized protein</fullName>
    </submittedName>
</protein>
<comment type="caution">
    <text evidence="1">The sequence shown here is derived from an EMBL/GenBank/DDBJ whole genome shotgun (WGS) entry which is preliminary data.</text>
</comment>
<dbReference type="EMBL" id="JANBVB010000921">
    <property type="protein sequence ID" value="KAJ2891684.1"/>
    <property type="molecule type" value="Genomic_DNA"/>
</dbReference>
<evidence type="ECO:0000313" key="1">
    <source>
        <dbReference type="EMBL" id="KAJ2891684.1"/>
    </source>
</evidence>
<evidence type="ECO:0000313" key="2">
    <source>
        <dbReference type="Proteomes" id="UP001139981"/>
    </source>
</evidence>
<proteinExistence type="predicted"/>
<gene>
    <name evidence="1" type="ORF">IWW38_003516</name>
</gene>
<reference evidence="1" key="1">
    <citation type="submission" date="2022-07" db="EMBL/GenBank/DDBJ databases">
        <title>Phylogenomic reconstructions and comparative analyses of Kickxellomycotina fungi.</title>
        <authorList>
            <person name="Reynolds N.K."/>
            <person name="Stajich J.E."/>
            <person name="Barry K."/>
            <person name="Grigoriev I.V."/>
            <person name="Crous P."/>
            <person name="Smith M.E."/>
        </authorList>
    </citation>
    <scope>NUCLEOTIDE SEQUENCE</scope>
    <source>
        <strain evidence="1">CBS 190363</strain>
    </source>
</reference>